<gene>
    <name evidence="3" type="ORF">HAX54_021489</name>
</gene>
<dbReference type="PANTHER" id="PTHR33476">
    <property type="entry name" value="EMB|CAB62613.1"/>
    <property type="match status" value="1"/>
</dbReference>
<accession>A0ABS8UT22</accession>
<dbReference type="PANTHER" id="PTHR33476:SF22">
    <property type="entry name" value="PROTEIN POLAR LOCALIZATION DURING ASYMMETRIC DIVISION AND REDISTRIBUTION"/>
    <property type="match status" value="1"/>
</dbReference>
<reference evidence="3 4" key="1">
    <citation type="journal article" date="2021" name="BMC Genomics">
        <title>Datura genome reveals duplications of psychoactive alkaloid biosynthetic genes and high mutation rate following tissue culture.</title>
        <authorList>
            <person name="Rajewski A."/>
            <person name="Carter-House D."/>
            <person name="Stajich J."/>
            <person name="Litt A."/>
        </authorList>
    </citation>
    <scope>NUCLEOTIDE SEQUENCE [LARGE SCALE GENOMIC DNA]</scope>
    <source>
        <strain evidence="3">AR-01</strain>
    </source>
</reference>
<feature type="region of interest" description="Disordered" evidence="2">
    <location>
        <begin position="64"/>
        <end position="85"/>
    </location>
</feature>
<evidence type="ECO:0000313" key="3">
    <source>
        <dbReference type="EMBL" id="MCD9637938.1"/>
    </source>
</evidence>
<keyword evidence="4" id="KW-1185">Reference proteome</keyword>
<name>A0ABS8UT22_DATST</name>
<dbReference type="EMBL" id="JACEIK010002584">
    <property type="protein sequence ID" value="MCD9637938.1"/>
    <property type="molecule type" value="Genomic_DNA"/>
</dbReference>
<dbReference type="InterPro" id="IPR040348">
    <property type="entry name" value="POLAR-like"/>
</dbReference>
<evidence type="ECO:0000313" key="4">
    <source>
        <dbReference type="Proteomes" id="UP000823775"/>
    </source>
</evidence>
<proteinExistence type="predicted"/>
<evidence type="ECO:0008006" key="5">
    <source>
        <dbReference type="Google" id="ProtNLM"/>
    </source>
</evidence>
<protein>
    <recommendedName>
        <fullName evidence="5">Protein POLAR LOCALIZATION DURING ASYMMETRIC DIVISION AND REDISTRIBUTION-like</fullName>
    </recommendedName>
</protein>
<evidence type="ECO:0000256" key="1">
    <source>
        <dbReference type="SAM" id="Coils"/>
    </source>
</evidence>
<feature type="coiled-coil region" evidence="1">
    <location>
        <begin position="279"/>
        <end position="318"/>
    </location>
</feature>
<organism evidence="3 4">
    <name type="scientific">Datura stramonium</name>
    <name type="common">Jimsonweed</name>
    <name type="synonym">Common thornapple</name>
    <dbReference type="NCBI Taxonomy" id="4076"/>
    <lineage>
        <taxon>Eukaryota</taxon>
        <taxon>Viridiplantae</taxon>
        <taxon>Streptophyta</taxon>
        <taxon>Embryophyta</taxon>
        <taxon>Tracheophyta</taxon>
        <taxon>Spermatophyta</taxon>
        <taxon>Magnoliopsida</taxon>
        <taxon>eudicotyledons</taxon>
        <taxon>Gunneridae</taxon>
        <taxon>Pentapetalae</taxon>
        <taxon>asterids</taxon>
        <taxon>lamiids</taxon>
        <taxon>Solanales</taxon>
        <taxon>Solanaceae</taxon>
        <taxon>Solanoideae</taxon>
        <taxon>Datureae</taxon>
        <taxon>Datura</taxon>
    </lineage>
</organism>
<evidence type="ECO:0000256" key="2">
    <source>
        <dbReference type="SAM" id="MobiDB-lite"/>
    </source>
</evidence>
<keyword evidence="1" id="KW-0175">Coiled coil</keyword>
<dbReference type="Proteomes" id="UP000823775">
    <property type="component" value="Unassembled WGS sequence"/>
</dbReference>
<comment type="caution">
    <text evidence="3">The sequence shown here is derived from an EMBL/GenBank/DDBJ whole genome shotgun (WGS) entry which is preliminary data.</text>
</comment>
<sequence>MGSDDYCSISIITARACTEIRKRRSETCSRNFNTCISPRWIFSRWFETGERNKGAEKVNHEKQLQYGSSRNKGKKKKKKVEGSLAEFDTKSSRALEDPGGEKKADSLNLGIGFGLIYLFNATKNELNKIVEIRRQMEILLHNSKMEFQNQRIRSRRNLSGASNSTTKISDCVEQFAFSSDVEEDSEITCSHDHTAYNCNSMKGNQSNLEMNQLEAELEVELERLQFHLDSDVMLKYPTQQDAEIMDEYSSGVGSLSTSFAEVYNPDPCVTTMENCGVPAEELKRRLHELLQTRQEERIKELESALESTMQKLAEKEKEVCWWRDTAKVICQHAPSRRSLTKLG</sequence>